<evidence type="ECO:0000313" key="3">
    <source>
        <dbReference type="Proteomes" id="UP000703269"/>
    </source>
</evidence>
<dbReference type="InterPro" id="IPR032675">
    <property type="entry name" value="LRR_dom_sf"/>
</dbReference>
<dbReference type="Gene3D" id="3.80.10.10">
    <property type="entry name" value="Ribonuclease Inhibitor"/>
    <property type="match status" value="1"/>
</dbReference>
<dbReference type="Pfam" id="PF12937">
    <property type="entry name" value="F-box-like"/>
    <property type="match status" value="1"/>
</dbReference>
<accession>A0A9P3GG66</accession>
<protein>
    <submittedName>
        <fullName evidence="2">F-box protein</fullName>
    </submittedName>
</protein>
<feature type="domain" description="F-box" evidence="1">
    <location>
        <begin position="58"/>
        <end position="121"/>
    </location>
</feature>
<comment type="caution">
    <text evidence="2">The sequence shown here is derived from an EMBL/GenBank/DDBJ whole genome shotgun (WGS) entry which is preliminary data.</text>
</comment>
<proteinExistence type="predicted"/>
<evidence type="ECO:0000259" key="1">
    <source>
        <dbReference type="Pfam" id="PF12937"/>
    </source>
</evidence>
<gene>
    <name evidence="2" type="ORF">PsYK624_104760</name>
</gene>
<organism evidence="2 3">
    <name type="scientific">Phanerochaete sordida</name>
    <dbReference type="NCBI Taxonomy" id="48140"/>
    <lineage>
        <taxon>Eukaryota</taxon>
        <taxon>Fungi</taxon>
        <taxon>Dikarya</taxon>
        <taxon>Basidiomycota</taxon>
        <taxon>Agaricomycotina</taxon>
        <taxon>Agaricomycetes</taxon>
        <taxon>Polyporales</taxon>
        <taxon>Phanerochaetaceae</taxon>
        <taxon>Phanerochaete</taxon>
    </lineage>
</organism>
<dbReference type="OrthoDB" id="2754196at2759"/>
<dbReference type="EMBL" id="BPQB01000039">
    <property type="protein sequence ID" value="GJE94307.1"/>
    <property type="molecule type" value="Genomic_DNA"/>
</dbReference>
<evidence type="ECO:0000313" key="2">
    <source>
        <dbReference type="EMBL" id="GJE94307.1"/>
    </source>
</evidence>
<dbReference type="Proteomes" id="UP000703269">
    <property type="component" value="Unassembled WGS sequence"/>
</dbReference>
<dbReference type="AlphaFoldDB" id="A0A9P3GG66"/>
<sequence>MDLSPFQLADTLLGNLAPLGDLRRTREEFNVDDLDRLEAKLVSALRSIGVLRNAFAPINILPREILAHIFGMLAFDDTVPSSFLPDLSIRDDPHLWTQVGHVCRHWRETVLAFPFLWSTIDSDSALAALTFLDRSAASTLRVYLRDAAYGSRYSPSLERARFMQSIAHHSQRFAEMHIQPKFRYGSNIIRSLQHPSPKLKALSIVLNIGKDESQALPTLFDGVTPNLEQLTLANFTTWPGNHFGPNLTHLCLLAQHARGRMPTDDFLDFLQSAPKLQELVLVDAGPASSHAGASDPHRIIALDNLRTLQLGNWTAPETVGAFLSHIALPKSTRVHIWAERCSHTIDTLTMAVPADLVRLQPFHGLKTIHCTARPTTRGYPQLLSVVDGALVFYSTFSATTAPAALASLFDRLDTRALEELTVGIECAPELAWQPILAEMPRLRTLTVLRRPSRPLLAALCRGDTLDEALCPLLERVSIIDDTVLSTVRLFLFALDRAECGLPLRELNLYARTCSSRLESELHELGQYIERVEQLKDNPVDVERLAAGWPTEAYEWAMRQMATRRP</sequence>
<name>A0A9P3GG66_9APHY</name>
<dbReference type="InterPro" id="IPR001810">
    <property type="entry name" value="F-box_dom"/>
</dbReference>
<reference evidence="2 3" key="1">
    <citation type="submission" date="2021-08" db="EMBL/GenBank/DDBJ databases">
        <title>Draft Genome Sequence of Phanerochaete sordida strain YK-624.</title>
        <authorList>
            <person name="Mori T."/>
            <person name="Dohra H."/>
            <person name="Suzuki T."/>
            <person name="Kawagishi H."/>
            <person name="Hirai H."/>
        </authorList>
    </citation>
    <scope>NUCLEOTIDE SEQUENCE [LARGE SCALE GENOMIC DNA]</scope>
    <source>
        <strain evidence="2 3">YK-624</strain>
    </source>
</reference>
<dbReference type="Gene3D" id="1.20.1280.50">
    <property type="match status" value="1"/>
</dbReference>
<keyword evidence="3" id="KW-1185">Reference proteome</keyword>